<evidence type="ECO:0000313" key="2">
    <source>
        <dbReference type="EMBL" id="KAJ1365765.1"/>
    </source>
</evidence>
<name>A0AAD5MWC8_PARTN</name>
<organism evidence="2 3">
    <name type="scientific">Parelaphostrongylus tenuis</name>
    <name type="common">Meningeal worm</name>
    <dbReference type="NCBI Taxonomy" id="148309"/>
    <lineage>
        <taxon>Eukaryota</taxon>
        <taxon>Metazoa</taxon>
        <taxon>Ecdysozoa</taxon>
        <taxon>Nematoda</taxon>
        <taxon>Chromadorea</taxon>
        <taxon>Rhabditida</taxon>
        <taxon>Rhabditina</taxon>
        <taxon>Rhabditomorpha</taxon>
        <taxon>Strongyloidea</taxon>
        <taxon>Metastrongylidae</taxon>
        <taxon>Parelaphostrongylus</taxon>
    </lineage>
</organism>
<comment type="caution">
    <text evidence="2">The sequence shown here is derived from an EMBL/GenBank/DDBJ whole genome shotgun (WGS) entry which is preliminary data.</text>
</comment>
<gene>
    <name evidence="2" type="ORF">KIN20_026196</name>
</gene>
<accession>A0AAD5MWC8</accession>
<dbReference type="Proteomes" id="UP001196413">
    <property type="component" value="Unassembled WGS sequence"/>
</dbReference>
<dbReference type="AlphaFoldDB" id="A0AAD5MWC8"/>
<reference evidence="2" key="1">
    <citation type="submission" date="2021-06" db="EMBL/GenBank/DDBJ databases">
        <title>Parelaphostrongylus tenuis whole genome reference sequence.</title>
        <authorList>
            <person name="Garwood T.J."/>
            <person name="Larsen P.A."/>
            <person name="Fountain-Jones N.M."/>
            <person name="Garbe J.R."/>
            <person name="Macchietto M.G."/>
            <person name="Kania S.A."/>
            <person name="Gerhold R.W."/>
            <person name="Richards J.E."/>
            <person name="Wolf T.M."/>
        </authorList>
    </citation>
    <scope>NUCLEOTIDE SEQUENCE</scope>
    <source>
        <strain evidence="2">MNPRO001-30</strain>
        <tissue evidence="2">Meninges</tissue>
    </source>
</reference>
<feature type="chain" id="PRO_5041965463" evidence="1">
    <location>
        <begin position="17"/>
        <end position="228"/>
    </location>
</feature>
<sequence length="228" mass="25531">MMVVFLLVLLPTYAAGSCKLPPAPEGTRWNQTTPASDDSEISLVCKDRSKVLLGGESIYCDSGEWRMKKLGYCEDISNIGKVVQLLEDDQIVVRYDNLNVVAATKKQLKVTGFMAQQAVYKMKGYKGPVAKDDAVYELKEDWLYKDGTPVRQCHGNTLMVLDDYTVDLSLPKKYPRKGFRYFPIIVEGILYVDGLAVARKVESPRTKRLEGTFTIGDGKIYRKGKVVG</sequence>
<dbReference type="EMBL" id="JAHQIW010005360">
    <property type="protein sequence ID" value="KAJ1365765.1"/>
    <property type="molecule type" value="Genomic_DNA"/>
</dbReference>
<keyword evidence="1" id="KW-0732">Signal</keyword>
<proteinExistence type="predicted"/>
<keyword evidence="3" id="KW-1185">Reference proteome</keyword>
<evidence type="ECO:0000256" key="1">
    <source>
        <dbReference type="SAM" id="SignalP"/>
    </source>
</evidence>
<feature type="signal peptide" evidence="1">
    <location>
        <begin position="1"/>
        <end position="16"/>
    </location>
</feature>
<protein>
    <submittedName>
        <fullName evidence="2">Uncharacterized protein</fullName>
    </submittedName>
</protein>
<evidence type="ECO:0000313" key="3">
    <source>
        <dbReference type="Proteomes" id="UP001196413"/>
    </source>
</evidence>